<accession>A0A9N8PE43</accession>
<gene>
    <name evidence="1" type="ORF">AWRI4233_LOCUS3248</name>
</gene>
<name>A0A9N8PE43_9PEZI</name>
<dbReference type="Proteomes" id="UP000714618">
    <property type="component" value="Unassembled WGS sequence"/>
</dbReference>
<protein>
    <submittedName>
        <fullName evidence="1">Uncharacterized protein</fullName>
    </submittedName>
</protein>
<organism evidence="1 2">
    <name type="scientific">Aureobasidium mustum</name>
    <dbReference type="NCBI Taxonomy" id="2773714"/>
    <lineage>
        <taxon>Eukaryota</taxon>
        <taxon>Fungi</taxon>
        <taxon>Dikarya</taxon>
        <taxon>Ascomycota</taxon>
        <taxon>Pezizomycotina</taxon>
        <taxon>Dothideomycetes</taxon>
        <taxon>Dothideomycetidae</taxon>
        <taxon>Dothideales</taxon>
        <taxon>Saccotheciaceae</taxon>
        <taxon>Aureobasidium</taxon>
    </lineage>
</organism>
<dbReference type="OrthoDB" id="302966at2759"/>
<keyword evidence="2" id="KW-1185">Reference proteome</keyword>
<comment type="caution">
    <text evidence="1">The sequence shown here is derived from an EMBL/GenBank/DDBJ whole genome shotgun (WGS) entry which is preliminary data.</text>
</comment>
<dbReference type="AlphaFoldDB" id="A0A9N8PE43"/>
<evidence type="ECO:0000313" key="1">
    <source>
        <dbReference type="EMBL" id="CAD0091338.1"/>
    </source>
</evidence>
<evidence type="ECO:0000313" key="2">
    <source>
        <dbReference type="Proteomes" id="UP000714618"/>
    </source>
</evidence>
<proteinExistence type="predicted"/>
<reference evidence="1" key="1">
    <citation type="submission" date="2020-06" db="EMBL/GenBank/DDBJ databases">
        <authorList>
            <person name="Onetto C."/>
        </authorList>
    </citation>
    <scope>NUCLEOTIDE SEQUENCE</scope>
</reference>
<dbReference type="EMBL" id="CAIJEO010000004">
    <property type="protein sequence ID" value="CAD0091338.1"/>
    <property type="molecule type" value="Genomic_DNA"/>
</dbReference>
<sequence length="181" mass="20031">MSMDLTHPLGGSEGNLDPMTGLVIYRILQQTCGDPRVLQDEISDYQRVVDQKWKGYTSSDTLNLGQALWAAHWYSDQDAWSKGLADAALRGMRVVFHETHYLDVPVAQRLAFREFSTCLGIGVYPTPDLEPVSAQIIADWKKAGRIPVPTRNAGLECLEPIDLVMFAAASCPGAFKRGYLS</sequence>